<evidence type="ECO:0000313" key="2">
    <source>
        <dbReference type="Proteomes" id="UP000267096"/>
    </source>
</evidence>
<sequence>MFRQPAQPLLMELPHHIHGKLASEHVVETVAQVQYDEHDARSLHLQTLRKQLAMVGQEPVLFNYSIRDNISYGYDSCTFEDIKKAAKIANIHDAIVSMPEVLAEF</sequence>
<evidence type="ECO:0000313" key="1">
    <source>
        <dbReference type="EMBL" id="VDK30652.1"/>
    </source>
</evidence>
<reference evidence="3" key="1">
    <citation type="submission" date="2017-02" db="UniProtKB">
        <authorList>
            <consortium name="WormBaseParasite"/>
        </authorList>
    </citation>
    <scope>IDENTIFICATION</scope>
</reference>
<dbReference type="OrthoDB" id="6500128at2759"/>
<dbReference type="SUPFAM" id="SSF52540">
    <property type="entry name" value="P-loop containing nucleoside triphosphate hydrolases"/>
    <property type="match status" value="1"/>
</dbReference>
<evidence type="ECO:0000313" key="3">
    <source>
        <dbReference type="WBParaSite" id="ASIM_0000829101-mRNA-1"/>
    </source>
</evidence>
<dbReference type="InterPro" id="IPR027417">
    <property type="entry name" value="P-loop_NTPase"/>
</dbReference>
<dbReference type="InterPro" id="IPR039421">
    <property type="entry name" value="Type_1_exporter"/>
</dbReference>
<organism evidence="3">
    <name type="scientific">Anisakis simplex</name>
    <name type="common">Herring worm</name>
    <dbReference type="NCBI Taxonomy" id="6269"/>
    <lineage>
        <taxon>Eukaryota</taxon>
        <taxon>Metazoa</taxon>
        <taxon>Ecdysozoa</taxon>
        <taxon>Nematoda</taxon>
        <taxon>Chromadorea</taxon>
        <taxon>Rhabditida</taxon>
        <taxon>Spirurina</taxon>
        <taxon>Ascaridomorpha</taxon>
        <taxon>Ascaridoidea</taxon>
        <taxon>Anisakidae</taxon>
        <taxon>Anisakis</taxon>
        <taxon>Anisakis simplex complex</taxon>
    </lineage>
</organism>
<dbReference type="GO" id="GO:0015421">
    <property type="term" value="F:ABC-type oligopeptide transporter activity"/>
    <property type="evidence" value="ECO:0007669"/>
    <property type="project" value="TreeGrafter"/>
</dbReference>
<dbReference type="EMBL" id="UYRR01020784">
    <property type="protein sequence ID" value="VDK30652.1"/>
    <property type="molecule type" value="Genomic_DNA"/>
</dbReference>
<accession>A0A0M3JKW4</accession>
<dbReference type="Gene3D" id="3.40.50.300">
    <property type="entry name" value="P-loop containing nucleotide triphosphate hydrolases"/>
    <property type="match status" value="1"/>
</dbReference>
<gene>
    <name evidence="1" type="ORF">ASIM_LOCUS8043</name>
</gene>
<protein>
    <submittedName>
        <fullName evidence="3">ABC transporter domain-containing protein</fullName>
    </submittedName>
</protein>
<name>A0A0M3JKW4_ANISI</name>
<keyword evidence="2" id="KW-1185">Reference proteome</keyword>
<dbReference type="AlphaFoldDB" id="A0A0M3JKW4"/>
<dbReference type="PANTHER" id="PTHR43394">
    <property type="entry name" value="ATP-DEPENDENT PERMEASE MDL1, MITOCHONDRIAL"/>
    <property type="match status" value="1"/>
</dbReference>
<proteinExistence type="predicted"/>
<dbReference type="PANTHER" id="PTHR43394:SF1">
    <property type="entry name" value="ATP-BINDING CASSETTE SUB-FAMILY B MEMBER 10, MITOCHONDRIAL"/>
    <property type="match status" value="1"/>
</dbReference>
<dbReference type="WBParaSite" id="ASIM_0000829101-mRNA-1">
    <property type="protein sequence ID" value="ASIM_0000829101-mRNA-1"/>
    <property type="gene ID" value="ASIM_0000829101"/>
</dbReference>
<dbReference type="Proteomes" id="UP000267096">
    <property type="component" value="Unassembled WGS sequence"/>
</dbReference>
<reference evidence="1 2" key="2">
    <citation type="submission" date="2018-11" db="EMBL/GenBank/DDBJ databases">
        <authorList>
            <consortium name="Pathogen Informatics"/>
        </authorList>
    </citation>
    <scope>NUCLEOTIDE SEQUENCE [LARGE SCALE GENOMIC DNA]</scope>
</reference>